<dbReference type="GO" id="GO:0009036">
    <property type="term" value="F:type II site-specific deoxyribonuclease activity"/>
    <property type="evidence" value="ECO:0007669"/>
    <property type="project" value="InterPro"/>
</dbReference>
<dbReference type="AlphaFoldDB" id="A0A930PS12"/>
<evidence type="ECO:0000313" key="3">
    <source>
        <dbReference type="EMBL" id="MBF1663591.1"/>
    </source>
</evidence>
<dbReference type="InterPro" id="IPR041962">
    <property type="entry name" value="BsuBI/PstI_N_sf"/>
</dbReference>
<keyword evidence="3" id="KW-0540">Nuclease</keyword>
<sequence>MSIHEEARRLLKLFEFDEKRTNGMAVRTLLSLLNLREGDTWDQATNNRIGVRGLMDWMRNNLDFPIAENSRETIRREVLHQFVAAAFCEHNDDDPDRPTNSSKNVYRVSPNALSVIRMYSGSNDDTSSEFRIALEEYLAYAPSLVELQREERRMAKIPVRMPSNEIAYINPGGQNKLIKSMVEEFCPRFAPGGQVLYIGDADSKTSNYNKELLSSLGINLDMHGKMPDLVVYQKDKNWLFLMEAVTTHGPVNPLRKKDLESLFGGSEAGIVYVSCFPNRQVLRSHLMDIAWETEVWLESDPTHMIHFNGSRFMGPYES</sequence>
<dbReference type="GO" id="GO:0000287">
    <property type="term" value="F:magnesium ion binding"/>
    <property type="evidence" value="ECO:0007669"/>
    <property type="project" value="InterPro"/>
</dbReference>
<dbReference type="RefSeq" id="WP_303975541.1">
    <property type="nucleotide sequence ID" value="NZ_JABZXR010000010.1"/>
</dbReference>
<keyword evidence="3" id="KW-0255">Endonuclease</keyword>
<gene>
    <name evidence="3" type="ORF">HXO64_03450</name>
</gene>
<keyword evidence="3" id="KW-0378">Hydrolase</keyword>
<protein>
    <submittedName>
        <fullName evidence="3">Restriction endonuclease</fullName>
    </submittedName>
</protein>
<dbReference type="GO" id="GO:0003677">
    <property type="term" value="F:DNA binding"/>
    <property type="evidence" value="ECO:0007669"/>
    <property type="project" value="InterPro"/>
</dbReference>
<dbReference type="Pfam" id="PF06616">
    <property type="entry name" value="BsuBI_PstI_RE"/>
    <property type="match status" value="1"/>
</dbReference>
<organism evidence="3 4">
    <name type="scientific">Rothia mucilaginosa</name>
    <dbReference type="NCBI Taxonomy" id="43675"/>
    <lineage>
        <taxon>Bacteria</taxon>
        <taxon>Bacillati</taxon>
        <taxon>Actinomycetota</taxon>
        <taxon>Actinomycetes</taxon>
        <taxon>Micrococcales</taxon>
        <taxon>Micrococcaceae</taxon>
        <taxon>Rothia</taxon>
    </lineage>
</organism>
<name>A0A930PS12_9MICC</name>
<dbReference type="InterPro" id="IPR009528">
    <property type="entry name" value="Restrct_endonuc_II_BsuBI_C"/>
</dbReference>
<evidence type="ECO:0000259" key="1">
    <source>
        <dbReference type="Pfam" id="PF06616"/>
    </source>
</evidence>
<feature type="domain" description="BsuBI/PstI restriction endonuclease" evidence="1">
    <location>
        <begin position="157"/>
        <end position="309"/>
    </location>
</feature>
<accession>A0A930PS12</accession>
<evidence type="ECO:0000259" key="2">
    <source>
        <dbReference type="Pfam" id="PF17728"/>
    </source>
</evidence>
<dbReference type="Gene3D" id="1.10.10.1820">
    <property type="entry name" value="BsuBI/PstI restriction endonuclease-like"/>
    <property type="match status" value="1"/>
</dbReference>
<dbReference type="InterPro" id="IPR041454">
    <property type="entry name" value="BsuBI/PstI_N"/>
</dbReference>
<dbReference type="InterPro" id="IPR041963">
    <property type="entry name" value="BsuBI/PstI_C_sf"/>
</dbReference>
<comment type="caution">
    <text evidence="3">The sequence shown here is derived from an EMBL/GenBank/DDBJ whole genome shotgun (WGS) entry which is preliminary data.</text>
</comment>
<dbReference type="Pfam" id="PF17728">
    <property type="entry name" value="BsuBI_PstI_RE_N"/>
    <property type="match status" value="1"/>
</dbReference>
<proteinExistence type="predicted"/>
<dbReference type="Gene3D" id="3.40.1350.80">
    <property type="match status" value="1"/>
</dbReference>
<dbReference type="Proteomes" id="UP000756427">
    <property type="component" value="Unassembled WGS sequence"/>
</dbReference>
<feature type="domain" description="BsuBI/PstI restriction endonuclease HTH" evidence="2">
    <location>
        <begin position="5"/>
        <end position="145"/>
    </location>
</feature>
<reference evidence="3" key="1">
    <citation type="submission" date="2020-04" db="EMBL/GenBank/DDBJ databases">
        <title>Deep metagenomics examines the oral microbiome during advanced dental caries in children, revealing novel taxa and co-occurrences with host molecules.</title>
        <authorList>
            <person name="Baker J.L."/>
            <person name="Morton J.T."/>
            <person name="Dinis M."/>
            <person name="Alvarez R."/>
            <person name="Tran N.C."/>
            <person name="Knight R."/>
            <person name="Edlund A."/>
        </authorList>
    </citation>
    <scope>NUCLEOTIDE SEQUENCE</scope>
    <source>
        <strain evidence="3">JCVI_44_bin.2</strain>
    </source>
</reference>
<evidence type="ECO:0000313" key="4">
    <source>
        <dbReference type="Proteomes" id="UP000756427"/>
    </source>
</evidence>
<dbReference type="EMBL" id="JABZXR010000010">
    <property type="protein sequence ID" value="MBF1663591.1"/>
    <property type="molecule type" value="Genomic_DNA"/>
</dbReference>
<dbReference type="GO" id="GO:0009307">
    <property type="term" value="P:DNA restriction-modification system"/>
    <property type="evidence" value="ECO:0007669"/>
    <property type="project" value="InterPro"/>
</dbReference>